<dbReference type="InterPro" id="IPR046219">
    <property type="entry name" value="DUF6252"/>
</dbReference>
<reference evidence="1 2" key="1">
    <citation type="submission" date="2021-05" db="EMBL/GenBank/DDBJ databases">
        <title>A Polyphasic approach of four new species of the genus Ohtaekwangia: Ohtaekwangia histidinii sp. nov., Ohtaekwangia cretensis sp. nov., Ohtaekwangia indiensis sp. nov., Ohtaekwangia reichenbachii sp. nov. from diverse environment.</title>
        <authorList>
            <person name="Octaviana S."/>
        </authorList>
    </citation>
    <scope>NUCLEOTIDE SEQUENCE [LARGE SCALE GENOMIC DNA]</scope>
    <source>
        <strain evidence="1 2">PWU4</strain>
    </source>
</reference>
<dbReference type="AlphaFoldDB" id="A0AAP2GKL5"/>
<dbReference type="PROSITE" id="PS51257">
    <property type="entry name" value="PROKAR_LIPOPROTEIN"/>
    <property type="match status" value="1"/>
</dbReference>
<accession>A0AAP2GKL5</accession>
<dbReference type="Pfam" id="PF19765">
    <property type="entry name" value="DUF6252"/>
    <property type="match status" value="1"/>
</dbReference>
<dbReference type="Proteomes" id="UP001319200">
    <property type="component" value="Unassembled WGS sequence"/>
</dbReference>
<sequence>MKKTLVALILAIVAFSCDDDNGTTPDDFMFAEKNSVAWEGRTEMVFDQNNNGDTLYIFGIGTEETLVMRIKLEGIGNYALEKSQGTYYTTLGGDVLTSEYQTEGGNYIGGVKITRYDKDERIVEGNFGVVLKQKRSNPENGIPSVVFTRGRFKGKIKN</sequence>
<organism evidence="1 2">
    <name type="scientific">Chryseosolibacter histidini</name>
    <dbReference type="NCBI Taxonomy" id="2782349"/>
    <lineage>
        <taxon>Bacteria</taxon>
        <taxon>Pseudomonadati</taxon>
        <taxon>Bacteroidota</taxon>
        <taxon>Cytophagia</taxon>
        <taxon>Cytophagales</taxon>
        <taxon>Chryseotaleaceae</taxon>
        <taxon>Chryseosolibacter</taxon>
    </lineage>
</organism>
<gene>
    <name evidence="1" type="ORF">KK083_21265</name>
</gene>
<protein>
    <submittedName>
        <fullName evidence="1">Uncharacterized protein</fullName>
    </submittedName>
</protein>
<dbReference type="RefSeq" id="WP_254167393.1">
    <property type="nucleotide sequence ID" value="NZ_JAHESF010000025.1"/>
</dbReference>
<dbReference type="EMBL" id="JAHESF010000025">
    <property type="protein sequence ID" value="MBT1699441.1"/>
    <property type="molecule type" value="Genomic_DNA"/>
</dbReference>
<keyword evidence="2" id="KW-1185">Reference proteome</keyword>
<evidence type="ECO:0000313" key="2">
    <source>
        <dbReference type="Proteomes" id="UP001319200"/>
    </source>
</evidence>
<evidence type="ECO:0000313" key="1">
    <source>
        <dbReference type="EMBL" id="MBT1699441.1"/>
    </source>
</evidence>
<name>A0AAP2GKL5_9BACT</name>
<proteinExistence type="predicted"/>
<comment type="caution">
    <text evidence="1">The sequence shown here is derived from an EMBL/GenBank/DDBJ whole genome shotgun (WGS) entry which is preliminary data.</text>
</comment>